<feature type="non-terminal residue" evidence="1">
    <location>
        <position position="573"/>
    </location>
</feature>
<dbReference type="EMBL" id="CAMXCT020003450">
    <property type="protein sequence ID" value="CAL1157958.1"/>
    <property type="molecule type" value="Genomic_DNA"/>
</dbReference>
<dbReference type="EMBL" id="CAMXCT010003450">
    <property type="protein sequence ID" value="CAI4004583.1"/>
    <property type="molecule type" value="Genomic_DNA"/>
</dbReference>
<dbReference type="OrthoDB" id="411237at2759"/>
<name>A0A9P1G908_9DINO</name>
<evidence type="ECO:0000313" key="3">
    <source>
        <dbReference type="Proteomes" id="UP001152797"/>
    </source>
</evidence>
<protein>
    <submittedName>
        <fullName evidence="1">Uncharacterized protein</fullName>
    </submittedName>
</protein>
<comment type="caution">
    <text evidence="1">The sequence shown here is derived from an EMBL/GenBank/DDBJ whole genome shotgun (WGS) entry which is preliminary data.</text>
</comment>
<dbReference type="Proteomes" id="UP001152797">
    <property type="component" value="Unassembled WGS sequence"/>
</dbReference>
<accession>A0A9P1G908</accession>
<keyword evidence="3" id="KW-1185">Reference proteome</keyword>
<reference evidence="1" key="1">
    <citation type="submission" date="2022-10" db="EMBL/GenBank/DDBJ databases">
        <authorList>
            <person name="Chen Y."/>
            <person name="Dougan E. K."/>
            <person name="Chan C."/>
            <person name="Rhodes N."/>
            <person name="Thang M."/>
        </authorList>
    </citation>
    <scope>NUCLEOTIDE SEQUENCE</scope>
</reference>
<gene>
    <name evidence="1" type="ORF">C1SCF055_LOCUS30363</name>
</gene>
<dbReference type="EMBL" id="CAMXCT030003450">
    <property type="protein sequence ID" value="CAL4791895.1"/>
    <property type="molecule type" value="Genomic_DNA"/>
</dbReference>
<evidence type="ECO:0000313" key="1">
    <source>
        <dbReference type="EMBL" id="CAI4004583.1"/>
    </source>
</evidence>
<reference evidence="2" key="2">
    <citation type="submission" date="2024-04" db="EMBL/GenBank/DDBJ databases">
        <authorList>
            <person name="Chen Y."/>
            <person name="Shah S."/>
            <person name="Dougan E. K."/>
            <person name="Thang M."/>
            <person name="Chan C."/>
        </authorList>
    </citation>
    <scope>NUCLEOTIDE SEQUENCE [LARGE SCALE GENOMIC DNA]</scope>
</reference>
<organism evidence="1">
    <name type="scientific">Cladocopium goreaui</name>
    <dbReference type="NCBI Taxonomy" id="2562237"/>
    <lineage>
        <taxon>Eukaryota</taxon>
        <taxon>Sar</taxon>
        <taxon>Alveolata</taxon>
        <taxon>Dinophyceae</taxon>
        <taxon>Suessiales</taxon>
        <taxon>Symbiodiniaceae</taxon>
        <taxon>Cladocopium</taxon>
    </lineage>
</organism>
<sequence length="573" mass="63615">MSAGWFLRYYKCIPAALRLILGIRGVEESDRKLLMYFLRLGQVSRIHKALKDTQLEALTESDFMVVECACRQMAQKVLCQKSISSDEKESARRLIAEVDGKVAEAREVQRQALAAKAVGISRGVPEDFVGYSGFPGWELLSVPWFGHGNKDAYTHLMGSKDSLSPGQHVDIAALRELSGYDLIFETTKVCDKLENNGLEEISKLRIGALIEDVMIRQFPPGHEDWKKDFDLETQKHVLKDLWRLTQHYVAAVASSTTARTQVGAQILTIRSLHAAFETCLRRAAEDGSMLPTTQAIICPVGGDDPDTYRLSWSFTGVADFQGKSADNATDGLPLSTPELAKARNALARHEAGQAAKGDGAWDSSLNGMKYDATALKPTQSVVTDLTKKVLKIMSNVLPPNHSDEWPKWTIPFGWALNSSGEIKTKAPEFYWWRDICVWSKYLCLDPQCRRFKGVFTANSVTINWRVGYCKPCEILKAQPSALNGTIKFDQLSKGFTTISGASLQAAGLEKAISEDDVIHAPTLPTFGQALAQEEAEHVLSALTTPYLRIPLLLHFLAADRLHALKQTWLRCTR</sequence>
<dbReference type="AlphaFoldDB" id="A0A9P1G908"/>
<proteinExistence type="predicted"/>
<evidence type="ECO:0000313" key="2">
    <source>
        <dbReference type="EMBL" id="CAL1157958.1"/>
    </source>
</evidence>